<reference evidence="2" key="1">
    <citation type="submission" date="2025-08" db="UniProtKB">
        <authorList>
            <consortium name="Ensembl"/>
        </authorList>
    </citation>
    <scope>IDENTIFICATION</scope>
</reference>
<evidence type="ECO:0000313" key="3">
    <source>
        <dbReference type="Proteomes" id="UP000694426"/>
    </source>
</evidence>
<evidence type="ECO:0000256" key="1">
    <source>
        <dbReference type="SAM" id="MobiDB-lite"/>
    </source>
</evidence>
<name>A0A8B9CNM6_9AVES</name>
<dbReference type="Proteomes" id="UP000694426">
    <property type="component" value="Unplaced"/>
</dbReference>
<keyword evidence="3" id="KW-1185">Reference proteome</keyword>
<organism evidence="2 3">
    <name type="scientific">Anser brachyrhynchus</name>
    <name type="common">Pink-footed goose</name>
    <dbReference type="NCBI Taxonomy" id="132585"/>
    <lineage>
        <taxon>Eukaryota</taxon>
        <taxon>Metazoa</taxon>
        <taxon>Chordata</taxon>
        <taxon>Craniata</taxon>
        <taxon>Vertebrata</taxon>
        <taxon>Euteleostomi</taxon>
        <taxon>Archelosauria</taxon>
        <taxon>Archosauria</taxon>
        <taxon>Dinosauria</taxon>
        <taxon>Saurischia</taxon>
        <taxon>Theropoda</taxon>
        <taxon>Coelurosauria</taxon>
        <taxon>Aves</taxon>
        <taxon>Neognathae</taxon>
        <taxon>Galloanserae</taxon>
        <taxon>Anseriformes</taxon>
        <taxon>Anatidae</taxon>
        <taxon>Anserinae</taxon>
        <taxon>Anser</taxon>
    </lineage>
</organism>
<sequence>MAQSLAFTCFWRAVLPVLRNWGLIRGRSASSTRGKTSKTNRLEPAKATKPILAVLKLKLKKKKKKKKKKRKE</sequence>
<feature type="region of interest" description="Disordered" evidence="1">
    <location>
        <begin position="28"/>
        <end position="48"/>
    </location>
</feature>
<accession>A0A8B9CNM6</accession>
<dbReference type="Ensembl" id="ENSABRT00000031976.1">
    <property type="protein sequence ID" value="ENSABRP00000022780.1"/>
    <property type="gene ID" value="ENSABRG00000019268.1"/>
</dbReference>
<reference evidence="2" key="2">
    <citation type="submission" date="2025-09" db="UniProtKB">
        <authorList>
            <consortium name="Ensembl"/>
        </authorList>
    </citation>
    <scope>IDENTIFICATION</scope>
</reference>
<dbReference type="AlphaFoldDB" id="A0A8B9CNM6"/>
<proteinExistence type="predicted"/>
<evidence type="ECO:0000313" key="2">
    <source>
        <dbReference type="Ensembl" id="ENSABRP00000022780.1"/>
    </source>
</evidence>
<feature type="compositionally biased region" description="Polar residues" evidence="1">
    <location>
        <begin position="28"/>
        <end position="39"/>
    </location>
</feature>
<protein>
    <submittedName>
        <fullName evidence="2">Uncharacterized protein</fullName>
    </submittedName>
</protein>